<evidence type="ECO:0000256" key="3">
    <source>
        <dbReference type="ARBA" id="ARBA00038054"/>
    </source>
</evidence>
<dbReference type="InterPro" id="IPR012349">
    <property type="entry name" value="Split_barrel_FMN-bd"/>
</dbReference>
<dbReference type="Proteomes" id="UP000473905">
    <property type="component" value="Unassembled WGS sequence"/>
</dbReference>
<dbReference type="Gene3D" id="2.30.110.10">
    <property type="entry name" value="Electron Transport, Fmn-binding Protein, Chain A"/>
    <property type="match status" value="1"/>
</dbReference>
<keyword evidence="2" id="KW-0285">Flavoprotein</keyword>
<dbReference type="InterPro" id="IPR052174">
    <property type="entry name" value="Flavoredoxin"/>
</dbReference>
<dbReference type="GO" id="GO:0016646">
    <property type="term" value="F:oxidoreductase activity, acting on the CH-NH group of donors, NAD or NADP as acceptor"/>
    <property type="evidence" value="ECO:0007669"/>
    <property type="project" value="UniProtKB-ARBA"/>
</dbReference>
<dbReference type="PANTHER" id="PTHR43567:SF1">
    <property type="entry name" value="FLAVOREDOXIN"/>
    <property type="match status" value="1"/>
</dbReference>
<dbReference type="GO" id="GO:0010181">
    <property type="term" value="F:FMN binding"/>
    <property type="evidence" value="ECO:0007669"/>
    <property type="project" value="InterPro"/>
</dbReference>
<gene>
    <name evidence="5" type="ORF">F3D66_16905</name>
</gene>
<proteinExistence type="inferred from homology"/>
<dbReference type="Pfam" id="PF01613">
    <property type="entry name" value="Flavin_Reduct"/>
    <property type="match status" value="1"/>
</dbReference>
<feature type="domain" description="Flavin reductase like" evidence="4">
    <location>
        <begin position="11"/>
        <end position="144"/>
    </location>
</feature>
<dbReference type="RefSeq" id="WP_004319925.1">
    <property type="nucleotide sequence ID" value="NZ_JADNNE010000095.1"/>
</dbReference>
<organism evidence="5 6">
    <name type="scientific">Bacteroides ovatus</name>
    <dbReference type="NCBI Taxonomy" id="28116"/>
    <lineage>
        <taxon>Bacteria</taxon>
        <taxon>Pseudomonadati</taxon>
        <taxon>Bacteroidota</taxon>
        <taxon>Bacteroidia</taxon>
        <taxon>Bacteroidales</taxon>
        <taxon>Bacteroidaceae</taxon>
        <taxon>Bacteroides</taxon>
    </lineage>
</organism>
<dbReference type="AlphaFoldDB" id="A0A5M5ECE4"/>
<evidence type="ECO:0000256" key="1">
    <source>
        <dbReference type="ARBA" id="ARBA00001917"/>
    </source>
</evidence>
<comment type="caution">
    <text evidence="5">The sequence shown here is derived from an EMBL/GenBank/DDBJ whole genome shotgun (WGS) entry which is preliminary data.</text>
</comment>
<comment type="cofactor">
    <cofactor evidence="1">
        <name>FMN</name>
        <dbReference type="ChEBI" id="CHEBI:58210"/>
    </cofactor>
</comment>
<keyword evidence="6" id="KW-1185">Reference proteome</keyword>
<accession>A0A5M5ECE4</accession>
<name>A0A5M5ECE4_BACOV</name>
<evidence type="ECO:0000313" key="5">
    <source>
        <dbReference type="EMBL" id="KAA4095287.1"/>
    </source>
</evidence>
<dbReference type="PANTHER" id="PTHR43567">
    <property type="entry name" value="FLAVOREDOXIN-RELATED-RELATED"/>
    <property type="match status" value="1"/>
</dbReference>
<evidence type="ECO:0000313" key="6">
    <source>
        <dbReference type="Proteomes" id="UP000473905"/>
    </source>
</evidence>
<comment type="similarity">
    <text evidence="3">Belongs to the flavoredoxin family.</text>
</comment>
<reference evidence="5 6" key="1">
    <citation type="journal article" date="2019" name="Nat. Med.">
        <title>A library of human gut bacterial isolates paired with longitudinal multiomics data enables mechanistic microbiome research.</title>
        <authorList>
            <person name="Poyet M."/>
            <person name="Groussin M."/>
            <person name="Gibbons S.M."/>
            <person name="Avila-Pacheco J."/>
            <person name="Jiang X."/>
            <person name="Kearney S.M."/>
            <person name="Perrotta A.R."/>
            <person name="Berdy B."/>
            <person name="Zhao S."/>
            <person name="Lieberman T.D."/>
            <person name="Swanson P.K."/>
            <person name="Smith M."/>
            <person name="Roesemann S."/>
            <person name="Alexander J.E."/>
            <person name="Rich S.A."/>
            <person name="Livny J."/>
            <person name="Vlamakis H."/>
            <person name="Clish C."/>
            <person name="Bullock K."/>
            <person name="Deik A."/>
            <person name="Scott J."/>
            <person name="Pierce K.A."/>
            <person name="Xavier R.J."/>
            <person name="Alm E.J."/>
        </authorList>
    </citation>
    <scope>NUCLEOTIDE SEQUENCE [LARGE SCALE GENOMIC DNA]</scope>
    <source>
        <strain evidence="5 6">BIOML-A134</strain>
    </source>
</reference>
<evidence type="ECO:0000259" key="4">
    <source>
        <dbReference type="Pfam" id="PF01613"/>
    </source>
</evidence>
<sequence>MKSFGQKSWMLPQPVLIIGTYDKNGKPNAMNAAWGGQWDAKEIMIAMGAHATTENLNNCPDFTVAFATKQTMVAADFVGIVSAKNDADKMAKTGWNVEKAENINAPVFTDFPMTLECRIKEKIDESPEGYYIVAEIVNILVDEKYLAENGKPDMEKMELIVFDPIHHGYIELGKTVGHAFSDGKALKG</sequence>
<dbReference type="SUPFAM" id="SSF50475">
    <property type="entry name" value="FMN-binding split barrel"/>
    <property type="match status" value="1"/>
</dbReference>
<dbReference type="InterPro" id="IPR002563">
    <property type="entry name" value="Flavin_Rdtase-like_dom"/>
</dbReference>
<dbReference type="EMBL" id="VWKB01000023">
    <property type="protein sequence ID" value="KAA4095287.1"/>
    <property type="molecule type" value="Genomic_DNA"/>
</dbReference>
<evidence type="ECO:0000256" key="2">
    <source>
        <dbReference type="ARBA" id="ARBA00022630"/>
    </source>
</evidence>
<protein>
    <submittedName>
        <fullName evidence="5">Flavin oxidoreductase</fullName>
    </submittedName>
</protein>